<keyword evidence="2 14" id="KW-0813">Transport</keyword>
<feature type="transmembrane region" description="Helical" evidence="14">
    <location>
        <begin position="6"/>
        <end position="24"/>
    </location>
</feature>
<comment type="subcellular location">
    <subcellularLocation>
        <location evidence="1 14">Cell membrane</location>
        <topology evidence="1 14">Multi-pass membrane protein</topology>
    </subcellularLocation>
</comment>
<dbReference type="GO" id="GO:0062054">
    <property type="term" value="F:fluoride channel activity"/>
    <property type="evidence" value="ECO:0007669"/>
    <property type="project" value="UniProtKB-UniRule"/>
</dbReference>
<protein>
    <recommendedName>
        <fullName evidence="14">Fluoride-specific ion channel FluC</fullName>
    </recommendedName>
</protein>
<feature type="transmembrane region" description="Helical" evidence="14">
    <location>
        <begin position="67"/>
        <end position="90"/>
    </location>
</feature>
<dbReference type="NCBIfam" id="TIGR00494">
    <property type="entry name" value="crcB"/>
    <property type="match status" value="1"/>
</dbReference>
<evidence type="ECO:0000256" key="8">
    <source>
        <dbReference type="ARBA" id="ARBA00023065"/>
    </source>
</evidence>
<evidence type="ECO:0000313" key="15">
    <source>
        <dbReference type="EMBL" id="QQK76964.1"/>
    </source>
</evidence>
<keyword evidence="8 14" id="KW-0406">Ion transport</keyword>
<evidence type="ECO:0000256" key="14">
    <source>
        <dbReference type="HAMAP-Rule" id="MF_00454"/>
    </source>
</evidence>
<name>A0A7T7CCG3_9BACI</name>
<dbReference type="EMBL" id="CP054705">
    <property type="protein sequence ID" value="QQK76964.1"/>
    <property type="molecule type" value="Genomic_DNA"/>
</dbReference>
<comment type="activity regulation">
    <text evidence="14">Na(+) is not transported, but it plays an essential structural role and its presence is essential for fluoride channel function.</text>
</comment>
<keyword evidence="5 14" id="KW-0479">Metal-binding</keyword>
<dbReference type="Proteomes" id="UP000595823">
    <property type="component" value="Chromosome"/>
</dbReference>
<feature type="transmembrane region" description="Helical" evidence="14">
    <location>
        <begin position="36"/>
        <end position="55"/>
    </location>
</feature>
<evidence type="ECO:0000256" key="13">
    <source>
        <dbReference type="ARBA" id="ARBA00049940"/>
    </source>
</evidence>
<comment type="catalytic activity">
    <reaction evidence="12">
        <text>fluoride(in) = fluoride(out)</text>
        <dbReference type="Rhea" id="RHEA:76159"/>
        <dbReference type="ChEBI" id="CHEBI:17051"/>
    </reaction>
    <physiologicalReaction direction="left-to-right" evidence="12">
        <dbReference type="Rhea" id="RHEA:76160"/>
    </physiologicalReaction>
</comment>
<sequence length="127" mass="14166">MDLFILSVSGGLGAIVRYLVGNIIMEKYPDPPIPMAMLSVNILGALGLGLFYGAYFRYIPMDAYDNLWFLALGIGFFGAFTTFSTFSMEALELFRKKSYQRLVWYVAISLLGSIVMFSVGYGLGLWI</sequence>
<evidence type="ECO:0000256" key="3">
    <source>
        <dbReference type="ARBA" id="ARBA00022475"/>
    </source>
</evidence>
<evidence type="ECO:0000256" key="4">
    <source>
        <dbReference type="ARBA" id="ARBA00022692"/>
    </source>
</evidence>
<accession>A0A7T7CCG3</accession>
<organism evidence="15 16">
    <name type="scientific">Salicibibacter cibarius</name>
    <dbReference type="NCBI Taxonomy" id="2743000"/>
    <lineage>
        <taxon>Bacteria</taxon>
        <taxon>Bacillati</taxon>
        <taxon>Bacillota</taxon>
        <taxon>Bacilli</taxon>
        <taxon>Bacillales</taxon>
        <taxon>Bacillaceae</taxon>
        <taxon>Salicibibacter</taxon>
    </lineage>
</organism>
<comment type="similarity">
    <text evidence="11 14">Belongs to the fluoride channel Fluc/FEX (TC 1.A.43) family.</text>
</comment>
<dbReference type="GO" id="GO:0046872">
    <property type="term" value="F:metal ion binding"/>
    <property type="evidence" value="ECO:0007669"/>
    <property type="project" value="UniProtKB-KW"/>
</dbReference>
<keyword evidence="4 14" id="KW-0812">Transmembrane</keyword>
<dbReference type="GO" id="GO:0140114">
    <property type="term" value="P:cellular detoxification of fluoride"/>
    <property type="evidence" value="ECO:0007669"/>
    <property type="project" value="UniProtKB-UniRule"/>
</dbReference>
<evidence type="ECO:0000256" key="2">
    <source>
        <dbReference type="ARBA" id="ARBA00022448"/>
    </source>
</evidence>
<evidence type="ECO:0000256" key="9">
    <source>
        <dbReference type="ARBA" id="ARBA00023136"/>
    </source>
</evidence>
<keyword evidence="6 14" id="KW-1133">Transmembrane helix</keyword>
<reference evidence="15 16" key="1">
    <citation type="submission" date="2020-06" db="EMBL/GenBank/DDBJ databases">
        <title>Genomic analysis of Salicibibacter sp. NKC5-3.</title>
        <authorList>
            <person name="Oh Y.J."/>
        </authorList>
    </citation>
    <scope>NUCLEOTIDE SEQUENCE [LARGE SCALE GENOMIC DNA]</scope>
    <source>
        <strain evidence="15 16">NKC5-3</strain>
    </source>
</reference>
<evidence type="ECO:0000313" key="16">
    <source>
        <dbReference type="Proteomes" id="UP000595823"/>
    </source>
</evidence>
<keyword evidence="9 14" id="KW-0472">Membrane</keyword>
<evidence type="ECO:0000256" key="6">
    <source>
        <dbReference type="ARBA" id="ARBA00022989"/>
    </source>
</evidence>
<keyword evidence="3 14" id="KW-1003">Cell membrane</keyword>
<feature type="binding site" evidence="14">
    <location>
        <position position="78"/>
    </location>
    <ligand>
        <name>Na(+)</name>
        <dbReference type="ChEBI" id="CHEBI:29101"/>
        <note>structural</note>
    </ligand>
</feature>
<comment type="function">
    <text evidence="13 14">Fluoride-specific ion channel. Important for reducing fluoride concentration in the cell, thus reducing its toxicity.</text>
</comment>
<dbReference type="PANTHER" id="PTHR28259">
    <property type="entry name" value="FLUORIDE EXPORT PROTEIN 1-RELATED"/>
    <property type="match status" value="1"/>
</dbReference>
<proteinExistence type="inferred from homology"/>
<keyword evidence="16" id="KW-1185">Reference proteome</keyword>
<gene>
    <name evidence="14 15" type="primary">crcB</name>
    <name evidence="14" type="synonym">fluC</name>
    <name evidence="15" type="ORF">HUG15_16220</name>
</gene>
<dbReference type="HAMAP" id="MF_00454">
    <property type="entry name" value="FluC"/>
    <property type="match status" value="1"/>
</dbReference>
<keyword evidence="10 14" id="KW-0407">Ion channel</keyword>
<feature type="transmembrane region" description="Helical" evidence="14">
    <location>
        <begin position="102"/>
        <end position="123"/>
    </location>
</feature>
<feature type="binding site" evidence="14">
    <location>
        <position position="81"/>
    </location>
    <ligand>
        <name>Na(+)</name>
        <dbReference type="ChEBI" id="CHEBI:29101"/>
        <note>structural</note>
    </ligand>
</feature>
<evidence type="ECO:0000256" key="1">
    <source>
        <dbReference type="ARBA" id="ARBA00004651"/>
    </source>
</evidence>
<keyword evidence="7 14" id="KW-0915">Sodium</keyword>
<dbReference type="GO" id="GO:0005886">
    <property type="term" value="C:plasma membrane"/>
    <property type="evidence" value="ECO:0007669"/>
    <property type="project" value="UniProtKB-SubCell"/>
</dbReference>
<dbReference type="InterPro" id="IPR003691">
    <property type="entry name" value="FluC"/>
</dbReference>
<dbReference type="PANTHER" id="PTHR28259:SF16">
    <property type="entry name" value="FLUORIDE-SPECIFIC ION CHANNEL FLUC 2"/>
    <property type="match status" value="1"/>
</dbReference>
<dbReference type="AlphaFoldDB" id="A0A7T7CCG3"/>
<evidence type="ECO:0000256" key="7">
    <source>
        <dbReference type="ARBA" id="ARBA00023053"/>
    </source>
</evidence>
<dbReference type="KEGG" id="scia:HUG15_16220"/>
<evidence type="ECO:0000256" key="11">
    <source>
        <dbReference type="ARBA" id="ARBA00035120"/>
    </source>
</evidence>
<evidence type="ECO:0000256" key="10">
    <source>
        <dbReference type="ARBA" id="ARBA00023303"/>
    </source>
</evidence>
<dbReference type="RefSeq" id="WP_200124089.1">
    <property type="nucleotide sequence ID" value="NZ_CP054705.1"/>
</dbReference>
<evidence type="ECO:0000256" key="12">
    <source>
        <dbReference type="ARBA" id="ARBA00035585"/>
    </source>
</evidence>
<evidence type="ECO:0000256" key="5">
    <source>
        <dbReference type="ARBA" id="ARBA00022723"/>
    </source>
</evidence>
<dbReference type="Pfam" id="PF02537">
    <property type="entry name" value="CRCB"/>
    <property type="match status" value="1"/>
</dbReference>